<dbReference type="OrthoDB" id="9815116at2"/>
<sequence length="278" mass="29683">MIVSVQNQKGGVGKTATAVSLASVARARGQRVLLVDLDPQASASRWLDVEPDGEAVLGLSDLLDGVASGDVTLDQAVVEARAAEEDRPELDLLAADEALLFIERELGGDGATDRLRTVLADARERYDLIVLDGGPAITALSANALYAADVVLAPVTLSSIALDGIARLRQLVELANEQGHALRALYLPTGADARLRETRELLDVMREAFGSFPDGDVLEPVRYSSALSRAYGTRETIAEYADTARAETGRGDRAADRAVEDYGAVLDALDRIQERTRD</sequence>
<dbReference type="AlphaFoldDB" id="A0A259TUU4"/>
<dbReference type="PANTHER" id="PTHR13696:SF98">
    <property type="entry name" value="PLASMID PARTITION PROTEIN A"/>
    <property type="match status" value="1"/>
</dbReference>
<accession>A0A259TUU4</accession>
<dbReference type="InParanoid" id="A0A259TUU4"/>
<dbReference type="InterPro" id="IPR027417">
    <property type="entry name" value="P-loop_NTPase"/>
</dbReference>
<feature type="domain" description="AAA" evidence="1">
    <location>
        <begin position="2"/>
        <end position="178"/>
    </location>
</feature>
<reference evidence="2 3" key="1">
    <citation type="submission" date="2016-11" db="EMBL/GenBank/DDBJ databases">
        <title>Study of marine rhodopsin-containing bacteria.</title>
        <authorList>
            <person name="Yoshizawa S."/>
            <person name="Kumagai Y."/>
            <person name="Kogure K."/>
        </authorList>
    </citation>
    <scope>NUCLEOTIDE SEQUENCE [LARGE SCALE GENOMIC DNA]</scope>
    <source>
        <strain evidence="2 3">SG-29</strain>
    </source>
</reference>
<gene>
    <name evidence="2" type="ORF">BSZ36_18060</name>
</gene>
<evidence type="ECO:0000259" key="1">
    <source>
        <dbReference type="Pfam" id="PF13614"/>
    </source>
</evidence>
<dbReference type="PANTHER" id="PTHR13696">
    <property type="entry name" value="P-LOOP CONTAINING NUCLEOSIDE TRIPHOSPHATE HYDROLASE"/>
    <property type="match status" value="1"/>
</dbReference>
<protein>
    <recommendedName>
        <fullName evidence="1">AAA domain-containing protein</fullName>
    </recommendedName>
</protein>
<dbReference type="EMBL" id="MQWB01000011">
    <property type="protein sequence ID" value="OZC01344.1"/>
    <property type="molecule type" value="Genomic_DNA"/>
</dbReference>
<keyword evidence="3" id="KW-1185">Reference proteome</keyword>
<dbReference type="FunCoup" id="A0A259TUU4">
    <property type="interactions" value="477"/>
</dbReference>
<dbReference type="InterPro" id="IPR025669">
    <property type="entry name" value="AAA_dom"/>
</dbReference>
<dbReference type="SUPFAM" id="SSF52540">
    <property type="entry name" value="P-loop containing nucleoside triphosphate hydrolases"/>
    <property type="match status" value="1"/>
</dbReference>
<dbReference type="Pfam" id="PF13614">
    <property type="entry name" value="AAA_31"/>
    <property type="match status" value="1"/>
</dbReference>
<dbReference type="CDD" id="cd02042">
    <property type="entry name" value="ParAB_family"/>
    <property type="match status" value="1"/>
</dbReference>
<dbReference type="Gene3D" id="3.40.50.300">
    <property type="entry name" value="P-loop containing nucleotide triphosphate hydrolases"/>
    <property type="match status" value="1"/>
</dbReference>
<organism evidence="2 3">
    <name type="scientific">Rubricoccus marinus</name>
    <dbReference type="NCBI Taxonomy" id="716817"/>
    <lineage>
        <taxon>Bacteria</taxon>
        <taxon>Pseudomonadati</taxon>
        <taxon>Rhodothermota</taxon>
        <taxon>Rhodothermia</taxon>
        <taxon>Rhodothermales</taxon>
        <taxon>Rubricoccaceae</taxon>
        <taxon>Rubricoccus</taxon>
    </lineage>
</organism>
<proteinExistence type="predicted"/>
<dbReference type="Proteomes" id="UP000216446">
    <property type="component" value="Unassembled WGS sequence"/>
</dbReference>
<comment type="caution">
    <text evidence="2">The sequence shown here is derived from an EMBL/GenBank/DDBJ whole genome shotgun (WGS) entry which is preliminary data.</text>
</comment>
<evidence type="ECO:0000313" key="3">
    <source>
        <dbReference type="Proteomes" id="UP000216446"/>
    </source>
</evidence>
<dbReference type="InterPro" id="IPR050678">
    <property type="entry name" value="DNA_Partitioning_ATPase"/>
</dbReference>
<dbReference type="RefSeq" id="WP_094551869.1">
    <property type="nucleotide sequence ID" value="NZ_MQWB01000011.1"/>
</dbReference>
<name>A0A259TUU4_9BACT</name>
<evidence type="ECO:0000313" key="2">
    <source>
        <dbReference type="EMBL" id="OZC01344.1"/>
    </source>
</evidence>